<evidence type="ECO:0000313" key="3">
    <source>
        <dbReference type="Proteomes" id="UP000238322"/>
    </source>
</evidence>
<name>A0A2S8FJL8_9BACT</name>
<feature type="domain" description="NAD(P)-binding" evidence="1">
    <location>
        <begin position="19"/>
        <end position="128"/>
    </location>
</feature>
<dbReference type="PANTHER" id="PTHR12126:SF11">
    <property type="entry name" value="NADH DEHYDROGENASE [UBIQUINONE] 1 ALPHA SUBCOMPLEX SUBUNIT 9, MITOCHONDRIAL"/>
    <property type="match status" value="1"/>
</dbReference>
<evidence type="ECO:0000259" key="1">
    <source>
        <dbReference type="Pfam" id="PF13460"/>
    </source>
</evidence>
<dbReference type="Proteomes" id="UP000238322">
    <property type="component" value="Unassembled WGS sequence"/>
</dbReference>
<dbReference type="InterPro" id="IPR051207">
    <property type="entry name" value="ComplexI_NDUFA9_subunit"/>
</dbReference>
<dbReference type="SUPFAM" id="SSF51735">
    <property type="entry name" value="NAD(P)-binding Rossmann-fold domains"/>
    <property type="match status" value="1"/>
</dbReference>
<sequence>MTSDQQDNPPPRKTVLVTGATGYVGSRLVPKLLPFHNVRCFARNANRINSDYREQIEICTGDILDSKSVEDALAGVDVAYYLIHGMGNAKDFQENDRRAARGFAEAAKRANVSRIIYLGGLGDDNDPDLSPHLRSRHEVGTIFHDSGVPTIELRASVVLGPGSLSYELIRSLTQKLPVMICPRWLATPTQPIATEDILQYLVESIDLPLAECETFEVGSHDVVTYGQLIKMYAAEKNLKRYLISVPLLTPYLSSLWLGLVTPTSAEVGRHLIEGLRNPTTVRDDRAARRFVHRPMSTAEAIHQAVELESS</sequence>
<dbReference type="Gene3D" id="3.40.50.720">
    <property type="entry name" value="NAD(P)-binding Rossmann-like Domain"/>
    <property type="match status" value="1"/>
</dbReference>
<dbReference type="InterPro" id="IPR036291">
    <property type="entry name" value="NAD(P)-bd_dom_sf"/>
</dbReference>
<proteinExistence type="predicted"/>
<organism evidence="2 3">
    <name type="scientific">Blastopirellula marina</name>
    <dbReference type="NCBI Taxonomy" id="124"/>
    <lineage>
        <taxon>Bacteria</taxon>
        <taxon>Pseudomonadati</taxon>
        <taxon>Planctomycetota</taxon>
        <taxon>Planctomycetia</taxon>
        <taxon>Pirellulales</taxon>
        <taxon>Pirellulaceae</taxon>
        <taxon>Blastopirellula</taxon>
    </lineage>
</organism>
<evidence type="ECO:0000313" key="2">
    <source>
        <dbReference type="EMBL" id="PQO32368.1"/>
    </source>
</evidence>
<gene>
    <name evidence="2" type="ORF">C5Y83_19275</name>
</gene>
<dbReference type="PANTHER" id="PTHR12126">
    <property type="entry name" value="NADH-UBIQUINONE OXIDOREDUCTASE 39 KDA SUBUNIT-RELATED"/>
    <property type="match status" value="1"/>
</dbReference>
<dbReference type="EMBL" id="PUHY01000012">
    <property type="protein sequence ID" value="PQO32368.1"/>
    <property type="molecule type" value="Genomic_DNA"/>
</dbReference>
<comment type="caution">
    <text evidence="2">The sequence shown here is derived from an EMBL/GenBank/DDBJ whole genome shotgun (WGS) entry which is preliminary data.</text>
</comment>
<protein>
    <submittedName>
        <fullName evidence="2">Oxidoreductase</fullName>
    </submittedName>
</protein>
<dbReference type="AlphaFoldDB" id="A0A2S8FJL8"/>
<dbReference type="GO" id="GO:0044877">
    <property type="term" value="F:protein-containing complex binding"/>
    <property type="evidence" value="ECO:0007669"/>
    <property type="project" value="TreeGrafter"/>
</dbReference>
<dbReference type="Pfam" id="PF13460">
    <property type="entry name" value="NAD_binding_10"/>
    <property type="match status" value="1"/>
</dbReference>
<reference evidence="2 3" key="1">
    <citation type="submission" date="2018-02" db="EMBL/GenBank/DDBJ databases">
        <title>Comparative genomes isolates from brazilian mangrove.</title>
        <authorList>
            <person name="Araujo J.E."/>
            <person name="Taketani R.G."/>
            <person name="Silva M.C.P."/>
            <person name="Loureco M.V."/>
            <person name="Andreote F.D."/>
        </authorList>
    </citation>
    <scope>NUCLEOTIDE SEQUENCE [LARGE SCALE GENOMIC DNA]</scope>
    <source>
        <strain evidence="2 3">Hex-1 MGV</strain>
    </source>
</reference>
<dbReference type="OrthoDB" id="9774199at2"/>
<dbReference type="RefSeq" id="WP_105331381.1">
    <property type="nucleotide sequence ID" value="NZ_PUHY01000012.1"/>
</dbReference>
<dbReference type="InterPro" id="IPR016040">
    <property type="entry name" value="NAD(P)-bd_dom"/>
</dbReference>
<accession>A0A2S8FJL8</accession>